<dbReference type="SUPFAM" id="SSF56399">
    <property type="entry name" value="ADP-ribosylation"/>
    <property type="match status" value="1"/>
</dbReference>
<feature type="transmembrane region" description="Helical" evidence="1">
    <location>
        <begin position="64"/>
        <end position="85"/>
    </location>
</feature>
<comment type="caution">
    <text evidence="2">The sequence shown here is derived from an EMBL/GenBank/DDBJ whole genome shotgun (WGS) entry which is preliminary data.</text>
</comment>
<name>A0A814J2H8_9BILA</name>
<keyword evidence="1" id="KW-1133">Transmembrane helix</keyword>
<evidence type="ECO:0000313" key="4">
    <source>
        <dbReference type="Proteomes" id="UP000663829"/>
    </source>
</evidence>
<proteinExistence type="predicted"/>
<gene>
    <name evidence="2" type="ORF">GPM918_LOCUS15308</name>
    <name evidence="3" type="ORF">SRO942_LOCUS15310</name>
</gene>
<sequence length="376" mass="42541">MPKRVSKNVTITQVSLLSQEEEYNKKLKAIKTNEDLKQKYFRCWKWNMTPPAEHLLNTRDQNSIRLTTTILLFVYFVLFGASIYLSTATYYKGQQHEVDRILAECVRDFPAFLNDTTNCCECVSKHLFLKSIPKLLVNVHVKTREFEICQILFTVTGAINNGVIWYVWGGPRLLVGSAVLVTLAGVGTLYTTNEFYTTLIDAIILFFSFFIVCRAIDALAGVSKALPRRTTKSFLSKDKITSTYRFQNDYRSQCLLVRVGTVSVSAAIKKVHEQSTQCENEKLVVYRGSKMSVDELEKIRDNIGDVFTSTTFLSTTLSKDLAMLYAGKPSLDSSHTQSAVFKIETDPHITTKPYGNIITIRSCGEEEVLFSIESTL</sequence>
<accession>A0A814J2H8</accession>
<dbReference type="Gene3D" id="3.90.176.10">
    <property type="entry name" value="Toxin ADP-ribosyltransferase, Chain A, domain 1"/>
    <property type="match status" value="1"/>
</dbReference>
<dbReference type="AlphaFoldDB" id="A0A814J2H8"/>
<feature type="transmembrane region" description="Helical" evidence="1">
    <location>
        <begin position="202"/>
        <end position="222"/>
    </location>
</feature>
<evidence type="ECO:0000313" key="3">
    <source>
        <dbReference type="EMBL" id="CAF3802407.1"/>
    </source>
</evidence>
<dbReference type="Proteomes" id="UP000663829">
    <property type="component" value="Unassembled WGS sequence"/>
</dbReference>
<protein>
    <submittedName>
        <fullName evidence="2">Uncharacterized protein</fullName>
    </submittedName>
</protein>
<evidence type="ECO:0000313" key="2">
    <source>
        <dbReference type="EMBL" id="CAF1031614.1"/>
    </source>
</evidence>
<evidence type="ECO:0000256" key="1">
    <source>
        <dbReference type="SAM" id="Phobius"/>
    </source>
</evidence>
<organism evidence="2 4">
    <name type="scientific">Didymodactylos carnosus</name>
    <dbReference type="NCBI Taxonomy" id="1234261"/>
    <lineage>
        <taxon>Eukaryota</taxon>
        <taxon>Metazoa</taxon>
        <taxon>Spiralia</taxon>
        <taxon>Gnathifera</taxon>
        <taxon>Rotifera</taxon>
        <taxon>Eurotatoria</taxon>
        <taxon>Bdelloidea</taxon>
        <taxon>Philodinida</taxon>
        <taxon>Philodinidae</taxon>
        <taxon>Didymodactylos</taxon>
    </lineage>
</organism>
<dbReference type="EMBL" id="CAJNOQ010003828">
    <property type="protein sequence ID" value="CAF1031614.1"/>
    <property type="molecule type" value="Genomic_DNA"/>
</dbReference>
<reference evidence="2" key="1">
    <citation type="submission" date="2021-02" db="EMBL/GenBank/DDBJ databases">
        <authorList>
            <person name="Nowell W R."/>
        </authorList>
    </citation>
    <scope>NUCLEOTIDE SEQUENCE</scope>
</reference>
<keyword evidence="1" id="KW-0472">Membrane</keyword>
<feature type="transmembrane region" description="Helical" evidence="1">
    <location>
        <begin position="173"/>
        <end position="190"/>
    </location>
</feature>
<dbReference type="Proteomes" id="UP000681722">
    <property type="component" value="Unassembled WGS sequence"/>
</dbReference>
<keyword evidence="4" id="KW-1185">Reference proteome</keyword>
<dbReference type="EMBL" id="CAJOBC010003829">
    <property type="protein sequence ID" value="CAF3802407.1"/>
    <property type="molecule type" value="Genomic_DNA"/>
</dbReference>
<keyword evidence="1" id="KW-0812">Transmembrane</keyword>